<dbReference type="KEGG" id="bhz:ACR54_01610"/>
<dbReference type="Proteomes" id="UP000282741">
    <property type="component" value="Chromosome"/>
</dbReference>
<accession>A0AAN1VE95</accession>
<dbReference type="PANTHER" id="PTHR43194:SF5">
    <property type="entry name" value="PIMELOYL-[ACYL-CARRIER PROTEIN] METHYL ESTER ESTERASE"/>
    <property type="match status" value="1"/>
</dbReference>
<dbReference type="Gene3D" id="3.40.50.1820">
    <property type="entry name" value="alpha/beta hydrolase"/>
    <property type="match status" value="1"/>
</dbReference>
<name>A0AAN1VE95_9BORD</name>
<evidence type="ECO:0000313" key="1">
    <source>
        <dbReference type="EMBL" id="AZW15325.1"/>
    </source>
</evidence>
<proteinExistence type="predicted"/>
<gene>
    <name evidence="1" type="ORF">CS347_00180</name>
</gene>
<dbReference type="SUPFAM" id="SSF53474">
    <property type="entry name" value="alpha/beta-Hydrolases"/>
    <property type="match status" value="1"/>
</dbReference>
<evidence type="ECO:0000313" key="2">
    <source>
        <dbReference type="Proteomes" id="UP000282741"/>
    </source>
</evidence>
<dbReference type="PANTHER" id="PTHR43194">
    <property type="entry name" value="HYDROLASE ALPHA/BETA FOLD FAMILY"/>
    <property type="match status" value="1"/>
</dbReference>
<dbReference type="InterPro" id="IPR050228">
    <property type="entry name" value="Carboxylesterase_BioH"/>
</dbReference>
<dbReference type="CDD" id="cd12808">
    <property type="entry name" value="Esterase_713_like-1"/>
    <property type="match status" value="1"/>
</dbReference>
<organism evidence="1 2">
    <name type="scientific">Bordetella hinzii</name>
    <dbReference type="NCBI Taxonomy" id="103855"/>
    <lineage>
        <taxon>Bacteria</taxon>
        <taxon>Pseudomonadati</taxon>
        <taxon>Pseudomonadota</taxon>
        <taxon>Betaproteobacteria</taxon>
        <taxon>Burkholderiales</taxon>
        <taxon>Alcaligenaceae</taxon>
        <taxon>Bordetella</taxon>
    </lineage>
</organism>
<dbReference type="EMBL" id="CP024172">
    <property type="protein sequence ID" value="AZW15325.1"/>
    <property type="molecule type" value="Genomic_DNA"/>
</dbReference>
<dbReference type="RefSeq" id="WP_029577446.1">
    <property type="nucleotide sequence ID" value="NZ_CP021396.1"/>
</dbReference>
<sequence length="312" mass="34982">MQSEEICLKSVSSFFVEGRTAVLEGLPIEHRSMVLNGYPREVDPNGEHVYGQMYVQAYRLARPRHRHPVLLWHGGGMTGCTWETTPDGRPGWLMRFLQAGYDVMVSDAVERGRSSWARFPEIYRTSPVFRPKKEGWINFRIGPEYGAAGRVAHPGQLFPVEAFDTFAQQWVPRWPQHEPMILAAYEALVQRVGPCHIVAHSQGAGFAAEIARRRPGCVASVAAVEPGGMPEPGPAPRLPRHLVVWGDYIACSGPHWQTYRRQADAYLASIAPAAEVAVLDLPEHGIRGNSHLPMMDRNSDTVFERVRAWIEQ</sequence>
<dbReference type="AlphaFoldDB" id="A0AAN1VE95"/>
<dbReference type="InterPro" id="IPR029058">
    <property type="entry name" value="AB_hydrolase_fold"/>
</dbReference>
<reference evidence="2" key="1">
    <citation type="submission" date="2017-10" db="EMBL/GenBank/DDBJ databases">
        <title>Whole genome sequencing of various Bordetella species.</title>
        <authorList>
            <person name="Weigand M.R."/>
            <person name="Loparev V."/>
            <person name="Peng Y."/>
            <person name="Bowden K.E."/>
            <person name="Tondella M.L."/>
            <person name="Williams M.M."/>
        </authorList>
    </citation>
    <scope>NUCLEOTIDE SEQUENCE [LARGE SCALE GENOMIC DNA]</scope>
    <source>
        <strain evidence="2">H720</strain>
    </source>
</reference>
<protein>
    <submittedName>
        <fullName evidence="1">Esterase</fullName>
    </submittedName>
</protein>